<comment type="caution">
    <text evidence="2">The sequence shown here is derived from an EMBL/GenBank/DDBJ whole genome shotgun (WGS) entry which is preliminary data.</text>
</comment>
<protein>
    <submittedName>
        <fullName evidence="2">Uncharacterized protein</fullName>
    </submittedName>
</protein>
<dbReference type="Proteomes" id="UP000286598">
    <property type="component" value="Unassembled WGS sequence"/>
</dbReference>
<gene>
    <name evidence="2" type="ORF">DW060_07690</name>
</gene>
<keyword evidence="1" id="KW-0812">Transmembrane</keyword>
<accession>A0A415GLE5</accession>
<dbReference type="AlphaFoldDB" id="A0A415GLE5"/>
<dbReference type="OrthoDB" id="1082916at2"/>
<evidence type="ECO:0000313" key="3">
    <source>
        <dbReference type="Proteomes" id="UP000286598"/>
    </source>
</evidence>
<evidence type="ECO:0000313" key="2">
    <source>
        <dbReference type="EMBL" id="RHK50192.1"/>
    </source>
</evidence>
<feature type="transmembrane region" description="Helical" evidence="1">
    <location>
        <begin position="12"/>
        <end position="37"/>
    </location>
</feature>
<dbReference type="EMBL" id="QRNO01000033">
    <property type="protein sequence ID" value="RHK50192.1"/>
    <property type="molecule type" value="Genomic_DNA"/>
</dbReference>
<proteinExistence type="predicted"/>
<sequence length="166" mass="18332">MKVNINLRHLTAMQLSSLIFYILIGVIVLLFALFWIIGYDMPYDDNPDYSAPLLTDALIWFMIVLTFSTFGLAVFGAVNGMRKNKGENVVVNNVPARRISVAVIIGTALLLVLTYAFSSTDALLVNGERFTDTFWLRTAGMFIGTSLLLIVVAVGAVVFGATRYIR</sequence>
<feature type="transmembrane region" description="Helical" evidence="1">
    <location>
        <begin position="57"/>
        <end position="78"/>
    </location>
</feature>
<name>A0A415GLE5_9BACT</name>
<keyword evidence="1" id="KW-1133">Transmembrane helix</keyword>
<feature type="transmembrane region" description="Helical" evidence="1">
    <location>
        <begin position="138"/>
        <end position="161"/>
    </location>
</feature>
<feature type="transmembrane region" description="Helical" evidence="1">
    <location>
        <begin position="99"/>
        <end position="118"/>
    </location>
</feature>
<dbReference type="RefSeq" id="WP_118355445.1">
    <property type="nucleotide sequence ID" value="NZ_CAUEDA010000036.1"/>
</dbReference>
<reference evidence="2 3" key="1">
    <citation type="submission" date="2018-08" db="EMBL/GenBank/DDBJ databases">
        <title>A genome reference for cultivated species of the human gut microbiota.</title>
        <authorList>
            <person name="Zou Y."/>
            <person name="Xue W."/>
            <person name="Luo G."/>
        </authorList>
    </citation>
    <scope>NUCLEOTIDE SEQUENCE [LARGE SCALE GENOMIC DNA]</scope>
    <source>
        <strain evidence="2 3">AF42-9</strain>
    </source>
</reference>
<keyword evidence="3" id="KW-1185">Reference proteome</keyword>
<keyword evidence="1" id="KW-0472">Membrane</keyword>
<evidence type="ECO:0000256" key="1">
    <source>
        <dbReference type="SAM" id="Phobius"/>
    </source>
</evidence>
<organism evidence="2 3">
    <name type="scientific">Leyella stercorea</name>
    <dbReference type="NCBI Taxonomy" id="363265"/>
    <lineage>
        <taxon>Bacteria</taxon>
        <taxon>Pseudomonadati</taxon>
        <taxon>Bacteroidota</taxon>
        <taxon>Bacteroidia</taxon>
        <taxon>Bacteroidales</taxon>
        <taxon>Prevotellaceae</taxon>
        <taxon>Leyella</taxon>
    </lineage>
</organism>